<evidence type="ECO:0000256" key="2">
    <source>
        <dbReference type="SAM" id="Phobius"/>
    </source>
</evidence>
<keyword evidence="2" id="KW-0812">Transmembrane</keyword>
<accession>A0AAE6G215</accession>
<evidence type="ECO:0000256" key="1">
    <source>
        <dbReference type="SAM" id="MobiDB-lite"/>
    </source>
</evidence>
<keyword evidence="2" id="KW-0472">Membrane</keyword>
<sequence>MAGGGLKVGDLYVVVTAAVGEFSKSMRRVVADVAQTADKVEKLGKKIGGIGALFSVGLYSALAAVAEFDSGVTERLNRIKLVFTNVFAEIGEAILPHIERLSEVLEHALGWFQRLEPSVKQSVGTMLVWGTAAALAGGALGTAAGVVKSTAEIVGTVVVPALDGAGKAVVRFSGFVRGETPVVEGNLKKVAKGAEQVDAGFAAAFRNAAARIFVVAAPLAAVALAVAGVVMLAGTLYKAWNDASTGMRDAFVSAWWGVTEVAGRAVAFFRELFTGLGAIVGTWARGQLETFAFVVRNLARMAAPLARALKLDGVAASLEGLKDLNGDALLGGLKGFADGALGKLKDGFASVWADVSYGAGYAFDGVKLLGGDAAAFLREKFGGVFDDMLGGPKGKVRTPSAGPEIEAGRVQIRNFNAKEFLASVGNVAAVIEQVARKKAKELADALARAVDEAKRSLTSRFTQAMGGLYELFERFEQGMMVGGVWGGVIAVVAELLAQSSTFATLIQMTAGFIQFVADAIGRVLAPVLPLLASAFNMVAPLLDAIVPVLEMLLAPLQAIAPVLEVLGTLFQGLAPLITVLGQILVALTQPLALLAGPIMKAFFSVVRVVAMGILYVVKGVGTVWNAIIGFIAGVFRALSKIPLVGGAFEKMARGLDSMKVPMDQVDGALNTLRDTTYESAAANSAAAVAQWENANATKKATEALTNVPSGFKVALARFNAQDPVSGQPQRPHGASPVTSSPAVPVSGGNVSVGQIVIQAAHDPAETARQVYIEMKREAGRRRGNGEWLNGRY</sequence>
<proteinExistence type="predicted"/>
<feature type="compositionally biased region" description="Low complexity" evidence="1">
    <location>
        <begin position="733"/>
        <end position="745"/>
    </location>
</feature>
<feature type="transmembrane region" description="Helical" evidence="2">
    <location>
        <begin position="212"/>
        <end position="237"/>
    </location>
</feature>
<protein>
    <submittedName>
        <fullName evidence="3">Phage tail protein</fullName>
    </submittedName>
</protein>
<feature type="transmembrane region" description="Helical" evidence="2">
    <location>
        <begin position="569"/>
        <end position="587"/>
    </location>
</feature>
<gene>
    <name evidence="3" type="ORF">BHS09_22095</name>
</gene>
<feature type="region of interest" description="Disordered" evidence="1">
    <location>
        <begin position="722"/>
        <end position="745"/>
    </location>
</feature>
<evidence type="ECO:0000313" key="4">
    <source>
        <dbReference type="Proteomes" id="UP000320179"/>
    </source>
</evidence>
<reference evidence="3 4" key="1">
    <citation type="journal article" date="2019" name="Science">
        <title>Social genes are selection hotspots in kin groups of a soil microbe.</title>
        <authorList>
            <person name="Wielgoss S."/>
            <person name="Wolfensberger R."/>
            <person name="Sun L."/>
            <person name="Fiegna F."/>
            <person name="Velicer G.J."/>
        </authorList>
    </citation>
    <scope>NUCLEOTIDE SEQUENCE [LARGE SCALE GENOMIC DNA]</scope>
    <source>
        <strain evidence="3 4">MC3.5.9c15</strain>
    </source>
</reference>
<dbReference type="RefSeq" id="WP_174260576.1">
    <property type="nucleotide sequence ID" value="NZ_CP017173.1"/>
</dbReference>
<dbReference type="EMBL" id="CP017174">
    <property type="protein sequence ID" value="QDE69454.1"/>
    <property type="molecule type" value="Genomic_DNA"/>
</dbReference>
<dbReference type="Proteomes" id="UP000320179">
    <property type="component" value="Chromosome"/>
</dbReference>
<evidence type="ECO:0000313" key="3">
    <source>
        <dbReference type="EMBL" id="QDE69454.1"/>
    </source>
</evidence>
<name>A0AAE6G215_MYXXA</name>
<feature type="transmembrane region" description="Helical" evidence="2">
    <location>
        <begin position="527"/>
        <end position="549"/>
    </location>
</feature>
<organism evidence="3 4">
    <name type="scientific">Myxococcus xanthus</name>
    <dbReference type="NCBI Taxonomy" id="34"/>
    <lineage>
        <taxon>Bacteria</taxon>
        <taxon>Pseudomonadati</taxon>
        <taxon>Myxococcota</taxon>
        <taxon>Myxococcia</taxon>
        <taxon>Myxococcales</taxon>
        <taxon>Cystobacterineae</taxon>
        <taxon>Myxococcaceae</taxon>
        <taxon>Myxococcus</taxon>
    </lineage>
</organism>
<dbReference type="AlphaFoldDB" id="A0AAE6G215"/>
<feature type="transmembrane region" description="Helical" evidence="2">
    <location>
        <begin position="478"/>
        <end position="496"/>
    </location>
</feature>
<keyword evidence="2" id="KW-1133">Transmembrane helix</keyword>